<dbReference type="PROSITE" id="PS50237">
    <property type="entry name" value="HECT"/>
    <property type="match status" value="1"/>
</dbReference>
<evidence type="ECO:0000256" key="1">
    <source>
        <dbReference type="ARBA" id="ARBA00022786"/>
    </source>
</evidence>
<name>A0A9D4J0G1_DREPO</name>
<dbReference type="Gene3D" id="3.90.1750.10">
    <property type="entry name" value="Hect, E3 ligase catalytic domains"/>
    <property type="match status" value="1"/>
</dbReference>
<evidence type="ECO:0000313" key="5">
    <source>
        <dbReference type="Proteomes" id="UP000828390"/>
    </source>
</evidence>
<accession>A0A9D4J0G1</accession>
<dbReference type="GO" id="GO:0004842">
    <property type="term" value="F:ubiquitin-protein transferase activity"/>
    <property type="evidence" value="ECO:0007669"/>
    <property type="project" value="InterPro"/>
</dbReference>
<comment type="caution">
    <text evidence="4">The sequence shown here is derived from an EMBL/GenBank/DDBJ whole genome shotgun (WGS) entry which is preliminary data.</text>
</comment>
<proteinExistence type="predicted"/>
<dbReference type="EMBL" id="JAIWYP010000007">
    <property type="protein sequence ID" value="KAH3795141.1"/>
    <property type="molecule type" value="Genomic_DNA"/>
</dbReference>
<dbReference type="AlphaFoldDB" id="A0A9D4J0G1"/>
<dbReference type="SUPFAM" id="SSF56204">
    <property type="entry name" value="Hect, E3 ligase catalytic domain"/>
    <property type="match status" value="1"/>
</dbReference>
<evidence type="ECO:0000313" key="4">
    <source>
        <dbReference type="EMBL" id="KAH3795141.1"/>
    </source>
</evidence>
<feature type="domain" description="HECT" evidence="3">
    <location>
        <begin position="36"/>
        <end position="63"/>
    </location>
</feature>
<protein>
    <recommendedName>
        <fullName evidence="3">HECT domain-containing protein</fullName>
    </recommendedName>
</protein>
<keyword evidence="1 2" id="KW-0833">Ubl conjugation pathway</keyword>
<evidence type="ECO:0000256" key="2">
    <source>
        <dbReference type="PROSITE-ProRule" id="PRU00104"/>
    </source>
</evidence>
<comment type="caution">
    <text evidence="2">Lacks conserved residue(s) required for the propagation of feature annotation.</text>
</comment>
<evidence type="ECO:0000259" key="3">
    <source>
        <dbReference type="PROSITE" id="PS50237"/>
    </source>
</evidence>
<reference evidence="4" key="2">
    <citation type="submission" date="2020-11" db="EMBL/GenBank/DDBJ databases">
        <authorList>
            <person name="McCartney M.A."/>
            <person name="Auch B."/>
            <person name="Kono T."/>
            <person name="Mallez S."/>
            <person name="Becker A."/>
            <person name="Gohl D.M."/>
            <person name="Silverstein K.A.T."/>
            <person name="Koren S."/>
            <person name="Bechman K.B."/>
            <person name="Herman A."/>
            <person name="Abrahante J.E."/>
            <person name="Garbe J."/>
        </authorList>
    </citation>
    <scope>NUCLEOTIDE SEQUENCE</scope>
    <source>
        <strain evidence="4">Duluth1</strain>
        <tissue evidence="4">Whole animal</tissue>
    </source>
</reference>
<keyword evidence="5" id="KW-1185">Reference proteome</keyword>
<dbReference type="Proteomes" id="UP000828390">
    <property type="component" value="Unassembled WGS sequence"/>
</dbReference>
<sequence>MCITGPITDPMLLEVRRNHVMKDVLGTIRYSQDDLSKLQIKFIGEAGVDLGGLRCELFSLLVY</sequence>
<dbReference type="InterPro" id="IPR035983">
    <property type="entry name" value="Hect_E3_ubiquitin_ligase"/>
</dbReference>
<gene>
    <name evidence="4" type="ORF">DPMN_148688</name>
</gene>
<organism evidence="4 5">
    <name type="scientific">Dreissena polymorpha</name>
    <name type="common">Zebra mussel</name>
    <name type="synonym">Mytilus polymorpha</name>
    <dbReference type="NCBI Taxonomy" id="45954"/>
    <lineage>
        <taxon>Eukaryota</taxon>
        <taxon>Metazoa</taxon>
        <taxon>Spiralia</taxon>
        <taxon>Lophotrochozoa</taxon>
        <taxon>Mollusca</taxon>
        <taxon>Bivalvia</taxon>
        <taxon>Autobranchia</taxon>
        <taxon>Heteroconchia</taxon>
        <taxon>Euheterodonta</taxon>
        <taxon>Imparidentia</taxon>
        <taxon>Neoheterodontei</taxon>
        <taxon>Myida</taxon>
        <taxon>Dreissenoidea</taxon>
        <taxon>Dreissenidae</taxon>
        <taxon>Dreissena</taxon>
    </lineage>
</organism>
<dbReference type="InterPro" id="IPR000569">
    <property type="entry name" value="HECT_dom"/>
</dbReference>
<reference evidence="4" key="1">
    <citation type="journal article" date="2019" name="bioRxiv">
        <title>The Genome of the Zebra Mussel, Dreissena polymorpha: A Resource for Invasive Species Research.</title>
        <authorList>
            <person name="McCartney M.A."/>
            <person name="Auch B."/>
            <person name="Kono T."/>
            <person name="Mallez S."/>
            <person name="Zhang Y."/>
            <person name="Obille A."/>
            <person name="Becker A."/>
            <person name="Abrahante J.E."/>
            <person name="Garbe J."/>
            <person name="Badalamenti J.P."/>
            <person name="Herman A."/>
            <person name="Mangelson H."/>
            <person name="Liachko I."/>
            <person name="Sullivan S."/>
            <person name="Sone E.D."/>
            <person name="Koren S."/>
            <person name="Silverstein K.A.T."/>
            <person name="Beckman K.B."/>
            <person name="Gohl D.M."/>
        </authorList>
    </citation>
    <scope>NUCLEOTIDE SEQUENCE</scope>
    <source>
        <strain evidence="4">Duluth1</strain>
        <tissue evidence="4">Whole animal</tissue>
    </source>
</reference>